<comment type="catalytic activity">
    <reaction evidence="15">
        <text>a primary methyl amine + O2 + H2O = an aldehyde + H2O2 + NH4(+)</text>
        <dbReference type="Rhea" id="RHEA:16153"/>
        <dbReference type="ChEBI" id="CHEBI:15377"/>
        <dbReference type="ChEBI" id="CHEBI:15379"/>
        <dbReference type="ChEBI" id="CHEBI:16240"/>
        <dbReference type="ChEBI" id="CHEBI:17478"/>
        <dbReference type="ChEBI" id="CHEBI:28938"/>
        <dbReference type="ChEBI" id="CHEBI:228804"/>
        <dbReference type="EC" id="1.4.3.21"/>
    </reaction>
</comment>
<comment type="cofactor">
    <cofactor evidence="1">
        <name>Ca(2+)</name>
        <dbReference type="ChEBI" id="CHEBI:29108"/>
    </cofactor>
</comment>
<dbReference type="Pfam" id="PF01179">
    <property type="entry name" value="Cu_amine_oxid"/>
    <property type="match status" value="1"/>
</dbReference>
<dbReference type="Pfam" id="PF02728">
    <property type="entry name" value="Cu_amine_oxidN3"/>
    <property type="match status" value="1"/>
</dbReference>
<dbReference type="PANTHER" id="PTHR10638">
    <property type="entry name" value="COPPER AMINE OXIDASE"/>
    <property type="match status" value="1"/>
</dbReference>
<feature type="modified residue" description="2',4',5'-topaquinone" evidence="18">
    <location>
        <position position="496"/>
    </location>
</feature>
<dbReference type="SUPFAM" id="SSF49998">
    <property type="entry name" value="Amine oxidase catalytic domain"/>
    <property type="match status" value="1"/>
</dbReference>
<dbReference type="SUPFAM" id="SSF55383">
    <property type="entry name" value="Copper amine oxidase, domain N"/>
    <property type="match status" value="1"/>
</dbReference>
<dbReference type="InterPro" id="IPR049947">
    <property type="entry name" value="Cu_Am_Ox_Cu-bd"/>
</dbReference>
<evidence type="ECO:0000256" key="5">
    <source>
        <dbReference type="ARBA" id="ARBA00007983"/>
    </source>
</evidence>
<protein>
    <recommendedName>
        <fullName evidence="19">Amine oxidase</fullName>
        <ecNumber evidence="19">1.4.3.-</ecNumber>
    </recommendedName>
</protein>
<dbReference type="InterPro" id="IPR036582">
    <property type="entry name" value="Mao_N_sf"/>
</dbReference>
<evidence type="ECO:0000256" key="6">
    <source>
        <dbReference type="ARBA" id="ARBA00011738"/>
    </source>
</evidence>
<keyword evidence="7 19" id="KW-0479">Metal-binding</keyword>
<comment type="similarity">
    <text evidence="5 19">Belongs to the copper/topaquinone oxidase family.</text>
</comment>
<dbReference type="EMBL" id="LR134253">
    <property type="protein sequence ID" value="VED51168.1"/>
    <property type="molecule type" value="Genomic_DNA"/>
</dbReference>
<dbReference type="Gene3D" id="3.30.457.10">
    <property type="entry name" value="Copper amine oxidase-like, N-terminal domain"/>
    <property type="match status" value="1"/>
</dbReference>
<evidence type="ECO:0000256" key="19">
    <source>
        <dbReference type="RuleBase" id="RU000672"/>
    </source>
</evidence>
<evidence type="ECO:0000256" key="11">
    <source>
        <dbReference type="ARBA" id="ARBA00022939"/>
    </source>
</evidence>
<evidence type="ECO:0000313" key="25">
    <source>
        <dbReference type="EMBL" id="VED51168.1"/>
    </source>
</evidence>
<dbReference type="InterPro" id="IPR015800">
    <property type="entry name" value="Cu_amine_oxidase_N2"/>
</dbReference>
<dbReference type="AlphaFoldDB" id="A0A7Z8ZBE0"/>
<evidence type="ECO:0000259" key="24">
    <source>
        <dbReference type="Pfam" id="PF07833"/>
    </source>
</evidence>
<comment type="cofactor">
    <cofactor evidence="19">
        <name>Cu cation</name>
        <dbReference type="ChEBI" id="CHEBI:23378"/>
    </cofactor>
    <text evidence="19">Contains 1 topaquinone per subunit.</text>
</comment>
<dbReference type="InterPro" id="IPR012854">
    <property type="entry name" value="Cu_amine_oxidase-like_N"/>
</dbReference>
<keyword evidence="14" id="KW-0464">Manganese</keyword>
<evidence type="ECO:0000256" key="12">
    <source>
        <dbReference type="ARBA" id="ARBA00023002"/>
    </source>
</evidence>
<dbReference type="InterPro" id="IPR036460">
    <property type="entry name" value="Cu_amine_oxidase_C_sf"/>
</dbReference>
<evidence type="ECO:0000256" key="17">
    <source>
        <dbReference type="PIRSR" id="PIRSR600269-50"/>
    </source>
</evidence>
<organism evidence="25 26">
    <name type="scientific">Raoultella terrigena</name>
    <name type="common">Klebsiella terrigena</name>
    <dbReference type="NCBI Taxonomy" id="577"/>
    <lineage>
        <taxon>Bacteria</taxon>
        <taxon>Pseudomonadati</taxon>
        <taxon>Pseudomonadota</taxon>
        <taxon>Gammaproteobacteria</taxon>
        <taxon>Enterobacterales</taxon>
        <taxon>Enterobacteriaceae</taxon>
        <taxon>Klebsiella/Raoultella group</taxon>
        <taxon>Raoultella</taxon>
    </lineage>
</organism>
<dbReference type="GO" id="GO:0005507">
    <property type="term" value="F:copper ion binding"/>
    <property type="evidence" value="ECO:0007669"/>
    <property type="project" value="InterPro"/>
</dbReference>
<dbReference type="Gene3D" id="3.10.450.40">
    <property type="match status" value="2"/>
</dbReference>
<dbReference type="Gene3D" id="2.70.98.20">
    <property type="entry name" value="Copper amine oxidase, catalytic domain"/>
    <property type="match status" value="1"/>
</dbReference>
<dbReference type="GO" id="GO:0006584">
    <property type="term" value="P:catecholamine metabolic process"/>
    <property type="evidence" value="ECO:0007669"/>
    <property type="project" value="UniProtKB-KW"/>
</dbReference>
<evidence type="ECO:0000256" key="13">
    <source>
        <dbReference type="ARBA" id="ARBA00023008"/>
    </source>
</evidence>
<evidence type="ECO:0000259" key="21">
    <source>
        <dbReference type="Pfam" id="PF01179"/>
    </source>
</evidence>
<keyword evidence="26" id="KW-1185">Reference proteome</keyword>
<evidence type="ECO:0000259" key="23">
    <source>
        <dbReference type="Pfam" id="PF02728"/>
    </source>
</evidence>
<evidence type="ECO:0000256" key="8">
    <source>
        <dbReference type="ARBA" id="ARBA00022729"/>
    </source>
</evidence>
<dbReference type="InterPro" id="IPR016182">
    <property type="entry name" value="Cu_amine_oxidase_N-reg"/>
</dbReference>
<keyword evidence="8 20" id="KW-0732">Signal</keyword>
<evidence type="ECO:0000256" key="20">
    <source>
        <dbReference type="SAM" id="SignalP"/>
    </source>
</evidence>
<dbReference type="GO" id="GO:0048038">
    <property type="term" value="F:quinone binding"/>
    <property type="evidence" value="ECO:0007669"/>
    <property type="project" value="InterPro"/>
</dbReference>
<evidence type="ECO:0000313" key="26">
    <source>
        <dbReference type="Proteomes" id="UP000267630"/>
    </source>
</evidence>
<dbReference type="PROSITE" id="PS01165">
    <property type="entry name" value="COPPER_AMINE_OXID_2"/>
    <property type="match status" value="1"/>
</dbReference>
<keyword evidence="10 17" id="KW-0801">TPQ</keyword>
<dbReference type="PANTHER" id="PTHR10638:SF41">
    <property type="entry name" value="AMINE OXIDASE"/>
    <property type="match status" value="1"/>
</dbReference>
<dbReference type="InterPro" id="IPR015798">
    <property type="entry name" value="Cu_amine_oxidase_C"/>
</dbReference>
<keyword evidence="11" id="KW-0128">Catecholamine metabolism</keyword>
<evidence type="ECO:0000256" key="15">
    <source>
        <dbReference type="ARBA" id="ARBA00048032"/>
    </source>
</evidence>
<dbReference type="GO" id="GO:0008131">
    <property type="term" value="F:primary methylamine oxidase activity"/>
    <property type="evidence" value="ECO:0007669"/>
    <property type="project" value="UniProtKB-EC"/>
</dbReference>
<comment type="cofactor">
    <cofactor evidence="3">
        <name>Mn(2+)</name>
        <dbReference type="ChEBI" id="CHEBI:29035"/>
    </cofactor>
</comment>
<feature type="active site" description="Proton acceptor" evidence="17">
    <location>
        <position position="413"/>
    </location>
</feature>
<feature type="domain" description="Copper amine oxidase N2-terminal" evidence="22">
    <location>
        <begin position="124"/>
        <end position="209"/>
    </location>
</feature>
<comment type="PTM">
    <text evidence="18 19">Topaquinone (TPQ) is generated by copper-dependent autoxidation of a specific tyrosyl residue.</text>
</comment>
<evidence type="ECO:0000256" key="3">
    <source>
        <dbReference type="ARBA" id="ARBA00001936"/>
    </source>
</evidence>
<comment type="subcellular location">
    <subcellularLocation>
        <location evidence="4">Periplasm</location>
    </subcellularLocation>
</comment>
<comment type="cofactor">
    <cofactor evidence="2">
        <name>Cu cation</name>
        <dbReference type="ChEBI" id="CHEBI:23378"/>
    </cofactor>
</comment>
<feature type="domain" description="Copper amine oxidase-like N-terminal" evidence="24">
    <location>
        <begin position="34"/>
        <end position="110"/>
    </location>
</feature>
<dbReference type="SUPFAM" id="SSF54416">
    <property type="entry name" value="Amine oxidase N-terminal region"/>
    <property type="match status" value="2"/>
</dbReference>
<keyword evidence="13 19" id="KW-0186">Copper</keyword>
<evidence type="ECO:0000256" key="7">
    <source>
        <dbReference type="ARBA" id="ARBA00022723"/>
    </source>
</evidence>
<dbReference type="PROSITE" id="PS01164">
    <property type="entry name" value="COPPER_AMINE_OXID_1"/>
    <property type="match status" value="1"/>
</dbReference>
<feature type="domain" description="Copper amine oxidase N3-terminal" evidence="23">
    <location>
        <begin position="216"/>
        <end position="317"/>
    </location>
</feature>
<proteinExistence type="inferred from homology"/>
<evidence type="ECO:0000256" key="10">
    <source>
        <dbReference type="ARBA" id="ARBA00022772"/>
    </source>
</evidence>
<dbReference type="InterPro" id="IPR000269">
    <property type="entry name" value="Cu_amine_oxidase"/>
</dbReference>
<name>A0A7Z8ZBE0_RAOTE</name>
<evidence type="ECO:0000256" key="18">
    <source>
        <dbReference type="PIRSR" id="PIRSR600269-51"/>
    </source>
</evidence>
<feature type="active site" description="Schiff-base intermediate with substrate; via topaquinone" evidence="17">
    <location>
        <position position="496"/>
    </location>
</feature>
<evidence type="ECO:0000259" key="22">
    <source>
        <dbReference type="Pfam" id="PF02727"/>
    </source>
</evidence>
<dbReference type="NCBIfam" id="NF011285">
    <property type="entry name" value="PRK14696.1"/>
    <property type="match status" value="1"/>
</dbReference>
<dbReference type="GO" id="GO:0042597">
    <property type="term" value="C:periplasmic space"/>
    <property type="evidence" value="ECO:0007669"/>
    <property type="project" value="UniProtKB-SubCell"/>
</dbReference>
<keyword evidence="12 19" id="KW-0560">Oxidoreductase</keyword>
<dbReference type="Pfam" id="PF02727">
    <property type="entry name" value="Cu_amine_oxidN2"/>
    <property type="match status" value="1"/>
</dbReference>
<feature type="chain" id="PRO_5031268681" description="Amine oxidase" evidence="20">
    <location>
        <begin position="31"/>
        <end position="786"/>
    </location>
</feature>
<evidence type="ECO:0000256" key="16">
    <source>
        <dbReference type="ARBA" id="ARBA00056599"/>
    </source>
</evidence>
<comment type="function">
    <text evidence="16">Active on tyramine, tryptamine, beta-phenethylamine and dopamine.</text>
</comment>
<keyword evidence="9" id="KW-0574">Periplasm</keyword>
<dbReference type="InterPro" id="IPR015802">
    <property type="entry name" value="Cu_amine_oxidase_N3"/>
</dbReference>
<comment type="subunit">
    <text evidence="6">Homodimer.</text>
</comment>
<feature type="signal peptide" evidence="20">
    <location>
        <begin position="1"/>
        <end position="30"/>
    </location>
</feature>
<evidence type="ECO:0000256" key="2">
    <source>
        <dbReference type="ARBA" id="ARBA00001935"/>
    </source>
</evidence>
<evidence type="ECO:0000256" key="14">
    <source>
        <dbReference type="ARBA" id="ARBA00023211"/>
    </source>
</evidence>
<evidence type="ECO:0000256" key="4">
    <source>
        <dbReference type="ARBA" id="ARBA00004418"/>
    </source>
</evidence>
<evidence type="ECO:0000256" key="9">
    <source>
        <dbReference type="ARBA" id="ARBA00022764"/>
    </source>
</evidence>
<feature type="domain" description="Copper amine oxidase catalytic" evidence="21">
    <location>
        <begin position="337"/>
        <end position="750"/>
    </location>
</feature>
<accession>A0A7Z8ZBE0</accession>
<dbReference type="Proteomes" id="UP000267630">
    <property type="component" value="Chromosome 3"/>
</dbReference>
<dbReference type="EC" id="1.4.3.-" evidence="19"/>
<dbReference type="Pfam" id="PF07833">
    <property type="entry name" value="Cu_amine_oxidN1"/>
    <property type="match status" value="1"/>
</dbReference>
<sequence>MANGSILSPRKTALALAVALFCAWQTPVLAHGSEAHMVPMDKTLQEFGADVQWDDYAQMFTLIKDGAYVKVKPGAKTAIVNGKPLNLQVPVVMKEGKAWVSETFINDVFQSGLDQTFQVEKRPHPLNSLTSAEISEAVTIVKAAPEFRPNTRFTEISLHEPDKAAVWAFALNGTAVDAPRTADVVMLDGKHVIESVVDLQNKKILSWKAIKDAHGMVLIDDFVSVQNIINASDEFAAVLKKHGITDTKKVITTPLTVGYFDGKDGLKQDARLLKVVSYLDTGDGNYWAHPIENLVAVVDLEQKKIIKIEEGPVIPVPMESRPYDGRDRVKPAVKPLDITEPEGKNYTITGDMIHWQNWDFHLRLNSRVGPILSTVTYNDNGKKRQVMYEGSLGGMIVPYGDPDVGWYFKAYLDSGDYGMGTLTSPIVRGKDAPANSVLLDETIADYTGTPTTIPRAVAIFERYAGPEYKHQEMGQPNVSTERRELVVRWISTVGNYDYIFDWVFHENGTIGIDAGATGIEAVKGVLAKTMHDPSAKEDTRYGTLIDHNIVGTTHQHIYNFRLDLDVDGENNSLVAMDPEVKPNTAGGPRTSTMQINQYAIDTEQKAAQKFDPGTIRLLSNTTKENRMGNPVSYQIIPYAGGTHPVATGAKFAPDEWIYHRLSFMDKQLWVTRYHQEERYPEGKYPNRSIHDTGLGQYAKDNESLDNHDDVVWITTGTTHVARAEEWPIMPTEWAHALLKPWNFFDETPTLGRRRSSRCPAEARRANAAGALSGGVFYYQAPPLFHD</sequence>
<gene>
    <name evidence="25" type="primary">maoA</name>
    <name evidence="25" type="ORF">NCTC9997_03611</name>
</gene>
<evidence type="ECO:0000256" key="1">
    <source>
        <dbReference type="ARBA" id="ARBA00001913"/>
    </source>
</evidence>
<dbReference type="FunFam" id="3.10.450.40:FF:000025">
    <property type="entry name" value="Primary amine oxidase"/>
    <property type="match status" value="1"/>
</dbReference>
<reference evidence="25 26" key="1">
    <citation type="submission" date="2018-12" db="EMBL/GenBank/DDBJ databases">
        <authorList>
            <consortium name="Pathogen Informatics"/>
        </authorList>
    </citation>
    <scope>NUCLEOTIDE SEQUENCE [LARGE SCALE GENOMIC DNA]</scope>
    <source>
        <strain evidence="25 26">NCTC9997</strain>
    </source>
</reference>
<dbReference type="InterPro" id="IPR049948">
    <property type="entry name" value="Cu_Am_ox_TPQ-bd"/>
</dbReference>